<reference evidence="1" key="1">
    <citation type="submission" date="2018-05" db="EMBL/GenBank/DDBJ databases">
        <authorList>
            <person name="Lanie J.A."/>
            <person name="Ng W.-L."/>
            <person name="Kazmierczak K.M."/>
            <person name="Andrzejewski T.M."/>
            <person name="Davidsen T.M."/>
            <person name="Wayne K.J."/>
            <person name="Tettelin H."/>
            <person name="Glass J.I."/>
            <person name="Rusch D."/>
            <person name="Podicherti R."/>
            <person name="Tsui H.-C.T."/>
            <person name="Winkler M.E."/>
        </authorList>
    </citation>
    <scope>NUCLEOTIDE SEQUENCE</scope>
</reference>
<dbReference type="AlphaFoldDB" id="A0A381XY35"/>
<sequence>MNVDLLDLSVSWDYFNILFPNTETALILNALSNIQSSGCISKISLSLNFKIKIICNEIRINLKKNKWTKYNKLHISRTFFFERRVFDDLYDKQSNFVVNIDTTNLVINKINLGHHVIEYSFVDKENMQLMIDGEVVILTKKHEGLNIHTVDSNYFFLNRNFFNNTIKREITDV</sequence>
<gene>
    <name evidence="1" type="ORF">METZ01_LOCUS122528</name>
</gene>
<accession>A0A381XY35</accession>
<evidence type="ECO:0000313" key="1">
    <source>
        <dbReference type="EMBL" id="SVA69674.1"/>
    </source>
</evidence>
<name>A0A381XY35_9ZZZZ</name>
<organism evidence="1">
    <name type="scientific">marine metagenome</name>
    <dbReference type="NCBI Taxonomy" id="408172"/>
    <lineage>
        <taxon>unclassified sequences</taxon>
        <taxon>metagenomes</taxon>
        <taxon>ecological metagenomes</taxon>
    </lineage>
</organism>
<dbReference type="EMBL" id="UINC01016799">
    <property type="protein sequence ID" value="SVA69674.1"/>
    <property type="molecule type" value="Genomic_DNA"/>
</dbReference>
<protein>
    <submittedName>
        <fullName evidence="1">Uncharacterized protein</fullName>
    </submittedName>
</protein>
<proteinExistence type="predicted"/>